<organism evidence="1 2">
    <name type="scientific">Linum trigynum</name>
    <dbReference type="NCBI Taxonomy" id="586398"/>
    <lineage>
        <taxon>Eukaryota</taxon>
        <taxon>Viridiplantae</taxon>
        <taxon>Streptophyta</taxon>
        <taxon>Embryophyta</taxon>
        <taxon>Tracheophyta</taxon>
        <taxon>Spermatophyta</taxon>
        <taxon>Magnoliopsida</taxon>
        <taxon>eudicotyledons</taxon>
        <taxon>Gunneridae</taxon>
        <taxon>Pentapetalae</taxon>
        <taxon>rosids</taxon>
        <taxon>fabids</taxon>
        <taxon>Malpighiales</taxon>
        <taxon>Linaceae</taxon>
        <taxon>Linum</taxon>
    </lineage>
</organism>
<evidence type="ECO:0000313" key="1">
    <source>
        <dbReference type="EMBL" id="CAL1359538.1"/>
    </source>
</evidence>
<protein>
    <submittedName>
        <fullName evidence="1">Uncharacterized protein</fullName>
    </submittedName>
</protein>
<dbReference type="Proteomes" id="UP001497516">
    <property type="component" value="Chromosome 10"/>
</dbReference>
<gene>
    <name evidence="1" type="ORF">LTRI10_LOCUS7016</name>
</gene>
<sequence>MGSLVVAFTLKITSSIISGEPSFINSLLKWSYDVANFSEDLYDSSEELQVSNYSNFLFTNQGYDVADGAVLHIFARLLDEKTTAIHNTGSLYS</sequence>
<proteinExistence type="predicted"/>
<dbReference type="EMBL" id="OZ034814">
    <property type="protein sequence ID" value="CAL1359538.1"/>
    <property type="molecule type" value="Genomic_DNA"/>
</dbReference>
<name>A0AAV2CSZ0_9ROSI</name>
<accession>A0AAV2CSZ0</accession>
<keyword evidence="2" id="KW-1185">Reference proteome</keyword>
<evidence type="ECO:0000313" key="2">
    <source>
        <dbReference type="Proteomes" id="UP001497516"/>
    </source>
</evidence>
<reference evidence="1 2" key="1">
    <citation type="submission" date="2024-04" db="EMBL/GenBank/DDBJ databases">
        <authorList>
            <person name="Fracassetti M."/>
        </authorList>
    </citation>
    <scope>NUCLEOTIDE SEQUENCE [LARGE SCALE GENOMIC DNA]</scope>
</reference>
<dbReference type="AlphaFoldDB" id="A0AAV2CSZ0"/>